<dbReference type="Proteomes" id="UP000626109">
    <property type="component" value="Unassembled WGS sequence"/>
</dbReference>
<feature type="compositionally biased region" description="Polar residues" evidence="5">
    <location>
        <begin position="63"/>
        <end position="76"/>
    </location>
</feature>
<feature type="transmembrane region" description="Helical" evidence="6">
    <location>
        <begin position="262"/>
        <end position="284"/>
    </location>
</feature>
<reference evidence="8" key="1">
    <citation type="submission" date="2021-02" db="EMBL/GenBank/DDBJ databases">
        <authorList>
            <person name="Dougan E. K."/>
            <person name="Rhodes N."/>
            <person name="Thang M."/>
            <person name="Chan C."/>
        </authorList>
    </citation>
    <scope>NUCLEOTIDE SEQUENCE</scope>
</reference>
<evidence type="ECO:0000256" key="5">
    <source>
        <dbReference type="SAM" id="MobiDB-lite"/>
    </source>
</evidence>
<evidence type="ECO:0000256" key="6">
    <source>
        <dbReference type="SAM" id="Phobius"/>
    </source>
</evidence>
<evidence type="ECO:0000313" key="8">
    <source>
        <dbReference type="EMBL" id="CAE8672184.1"/>
    </source>
</evidence>
<dbReference type="InterPro" id="IPR005821">
    <property type="entry name" value="Ion_trans_dom"/>
</dbReference>
<proteinExistence type="predicted"/>
<feature type="transmembrane region" description="Helical" evidence="6">
    <location>
        <begin position="441"/>
        <end position="465"/>
    </location>
</feature>
<dbReference type="GO" id="GO:0098855">
    <property type="term" value="C:HCN channel complex"/>
    <property type="evidence" value="ECO:0007669"/>
    <property type="project" value="TreeGrafter"/>
</dbReference>
<dbReference type="EMBL" id="CAJNNW010024395">
    <property type="protein sequence ID" value="CAE8672184.1"/>
    <property type="molecule type" value="Genomic_DNA"/>
</dbReference>
<feature type="transmembrane region" description="Helical" evidence="6">
    <location>
        <begin position="370"/>
        <end position="391"/>
    </location>
</feature>
<accession>A0A813JDI8</accession>
<dbReference type="SUPFAM" id="SSF81324">
    <property type="entry name" value="Voltage-gated potassium channels"/>
    <property type="match status" value="1"/>
</dbReference>
<evidence type="ECO:0000256" key="4">
    <source>
        <dbReference type="ARBA" id="ARBA00023136"/>
    </source>
</evidence>
<dbReference type="GO" id="GO:0003254">
    <property type="term" value="P:regulation of membrane depolarization"/>
    <property type="evidence" value="ECO:0007669"/>
    <property type="project" value="TreeGrafter"/>
</dbReference>
<feature type="transmembrane region" description="Helical" evidence="6">
    <location>
        <begin position="296"/>
        <end position="318"/>
    </location>
</feature>
<sequence>MAQEAAENDSEVISANSFLPEKRSCSIPSLPEIADMLQQVAASHDGEMQKLRAELAKLQCGTNDGVKTTTTASTVRVKSKEPSEHMTGESAMMSVIPAAIVLPSQAWLPVQEGSGMTTPGMMPDMEPCFSGAEGLAADATAAHSDSEVHDPFRLKDAWTYSLEGVISSRLVKCATMQSSRFLVDSSNQLGVLGILTDKDHRSSDKYNGYLKPFIGFPGTRRRLSWDLLGGVLIIYDLIMIPLKIFDPPQNEFTFLMDWITLVFWTLNIVSTLTVGYVVNGVTIMNPMSILCKYIKTWFVIDMVVLIPDWFFTVVISGQAESSDTLKMLRIFRIIRTFRLLRLLKLRWILGTINDLVDSEFSSIVANISKMLLLLLAINHFIACTFFFLGTLTSESGSRSWIDEVIDDDWSYQYMTAFHFSITQFTPASMNVQPQNMPERTFTVTVVVFALVGFSYVVGSISGSLAELRDLSEQTSQEFWKLRKFLGRHQVPLALSMRIRRFVEHALSKQKESMPIKNVPVLNLISDQLMNELQFAINIKHLVVHPLFAHMTLHQVVVIQRLCNRALHRKYLARGDHLFVPQELACHLHFLISGRLLYRRSAKDGIGRPREEWVDHDEDWITEPALWTPDWHQLGWLLASSEATVLSLNASVLEEIARTNPVAHHFFSEYAIAFMSWMNSMPYHELSDILQGEDHSKTVRGFIPGCEVDDLQDLKDEPRGSFFSPFPLPGRDSISRIVGSVSSRSQT</sequence>
<evidence type="ECO:0000313" key="9">
    <source>
        <dbReference type="Proteomes" id="UP000626109"/>
    </source>
</evidence>
<keyword evidence="4 6" id="KW-0472">Membrane</keyword>
<evidence type="ECO:0000256" key="2">
    <source>
        <dbReference type="ARBA" id="ARBA00022692"/>
    </source>
</evidence>
<dbReference type="InterPro" id="IPR051413">
    <property type="entry name" value="K/Na_HCN_channel"/>
</dbReference>
<feature type="compositionally biased region" description="Basic and acidic residues" evidence="5">
    <location>
        <begin position="78"/>
        <end position="87"/>
    </location>
</feature>
<dbReference type="InterPro" id="IPR014710">
    <property type="entry name" value="RmlC-like_jellyroll"/>
</dbReference>
<feature type="transmembrane region" description="Helical" evidence="6">
    <location>
        <begin position="223"/>
        <end position="242"/>
    </location>
</feature>
<dbReference type="PANTHER" id="PTHR45689">
    <property type="entry name" value="I[[H]] CHANNEL, ISOFORM E"/>
    <property type="match status" value="1"/>
</dbReference>
<dbReference type="Gene3D" id="1.10.287.70">
    <property type="match status" value="1"/>
</dbReference>
<comment type="subcellular location">
    <subcellularLocation>
        <location evidence="1">Membrane</location>
        <topology evidence="1">Multi-pass membrane protein</topology>
    </subcellularLocation>
</comment>
<dbReference type="GO" id="GO:0005249">
    <property type="term" value="F:voltage-gated potassium channel activity"/>
    <property type="evidence" value="ECO:0007669"/>
    <property type="project" value="TreeGrafter"/>
</dbReference>
<protein>
    <recommendedName>
        <fullName evidence="7">Ion transport domain-containing protein</fullName>
    </recommendedName>
</protein>
<organism evidence="8 9">
    <name type="scientific">Polarella glacialis</name>
    <name type="common">Dinoflagellate</name>
    <dbReference type="NCBI Taxonomy" id="89957"/>
    <lineage>
        <taxon>Eukaryota</taxon>
        <taxon>Sar</taxon>
        <taxon>Alveolata</taxon>
        <taxon>Dinophyceae</taxon>
        <taxon>Suessiales</taxon>
        <taxon>Suessiaceae</taxon>
        <taxon>Polarella</taxon>
    </lineage>
</organism>
<dbReference type="GO" id="GO:0035725">
    <property type="term" value="P:sodium ion transmembrane transport"/>
    <property type="evidence" value="ECO:0007669"/>
    <property type="project" value="TreeGrafter"/>
</dbReference>
<comment type="caution">
    <text evidence="8">The sequence shown here is derived from an EMBL/GenBank/DDBJ whole genome shotgun (WGS) entry which is preliminary data.</text>
</comment>
<evidence type="ECO:0000259" key="7">
    <source>
        <dbReference type="Pfam" id="PF00520"/>
    </source>
</evidence>
<keyword evidence="2 6" id="KW-0812">Transmembrane</keyword>
<dbReference type="SUPFAM" id="SSF51206">
    <property type="entry name" value="cAMP-binding domain-like"/>
    <property type="match status" value="1"/>
</dbReference>
<dbReference type="AlphaFoldDB" id="A0A813JDI8"/>
<dbReference type="Gene3D" id="2.60.120.10">
    <property type="entry name" value="Jelly Rolls"/>
    <property type="match status" value="1"/>
</dbReference>
<evidence type="ECO:0000256" key="1">
    <source>
        <dbReference type="ARBA" id="ARBA00004141"/>
    </source>
</evidence>
<feature type="region of interest" description="Disordered" evidence="5">
    <location>
        <begin position="63"/>
        <end position="88"/>
    </location>
</feature>
<gene>
    <name evidence="8" type="ORF">PGLA2088_LOCUS17928</name>
</gene>
<dbReference type="InterPro" id="IPR018490">
    <property type="entry name" value="cNMP-bd_dom_sf"/>
</dbReference>
<dbReference type="PANTHER" id="PTHR45689:SF5">
    <property type="entry name" value="I[[H]] CHANNEL, ISOFORM E"/>
    <property type="match status" value="1"/>
</dbReference>
<evidence type="ECO:0000256" key="3">
    <source>
        <dbReference type="ARBA" id="ARBA00022989"/>
    </source>
</evidence>
<keyword evidence="3 6" id="KW-1133">Transmembrane helix</keyword>
<name>A0A813JDI8_POLGL</name>
<dbReference type="Pfam" id="PF00520">
    <property type="entry name" value="Ion_trans"/>
    <property type="match status" value="1"/>
</dbReference>
<feature type="domain" description="Ion transport" evidence="7">
    <location>
        <begin position="224"/>
        <end position="469"/>
    </location>
</feature>